<evidence type="ECO:0000313" key="6">
    <source>
        <dbReference type="EMBL" id="CCH43775.1"/>
    </source>
</evidence>
<dbReference type="InParanoid" id="K0KF93"/>
<dbReference type="InterPro" id="IPR003656">
    <property type="entry name" value="Znf_BED"/>
</dbReference>
<sequence length="216" mass="25179">MGLPLVNPREEKQDSDTENFNDSDSESYTEPLFVELINRKNPIYDEQSKIWKFYDFDIDSSIASCLYKGCEKTYSILDVRIANSTSPLFRHLDNSHDITRGMVLGQEPLSIYTRPESVDFEGIALSLAKVILTGGVSPSMILTKENFQDFANLISIASDEITEVETEQIREMIRNHLIQWDVIFESEFEEEQFYFDDEQKKWIRGEPNFDNLDWFD</sequence>
<proteinExistence type="predicted"/>
<evidence type="ECO:0000313" key="7">
    <source>
        <dbReference type="Proteomes" id="UP000009328"/>
    </source>
</evidence>
<dbReference type="HOGENOM" id="CLU_1278500_0_0_1"/>
<dbReference type="GO" id="GO:0008270">
    <property type="term" value="F:zinc ion binding"/>
    <property type="evidence" value="ECO:0007669"/>
    <property type="project" value="UniProtKB-KW"/>
</dbReference>
<feature type="region of interest" description="Disordered" evidence="4">
    <location>
        <begin position="1"/>
        <end position="26"/>
    </location>
</feature>
<evidence type="ECO:0000256" key="2">
    <source>
        <dbReference type="ARBA" id="ARBA00022771"/>
    </source>
</evidence>
<keyword evidence="3" id="KW-0862">Zinc</keyword>
<dbReference type="GO" id="GO:0003677">
    <property type="term" value="F:DNA binding"/>
    <property type="evidence" value="ECO:0007669"/>
    <property type="project" value="InterPro"/>
</dbReference>
<name>K0KF93_WICCF</name>
<dbReference type="EMBL" id="CAIF01000089">
    <property type="protein sequence ID" value="CCH43775.1"/>
    <property type="molecule type" value="Genomic_DNA"/>
</dbReference>
<keyword evidence="2" id="KW-0863">Zinc-finger</keyword>
<evidence type="ECO:0000256" key="3">
    <source>
        <dbReference type="ARBA" id="ARBA00022833"/>
    </source>
</evidence>
<dbReference type="AlphaFoldDB" id="K0KF93"/>
<evidence type="ECO:0000256" key="1">
    <source>
        <dbReference type="ARBA" id="ARBA00022723"/>
    </source>
</evidence>
<organism evidence="6 7">
    <name type="scientific">Wickerhamomyces ciferrii (strain ATCC 14091 / BCRC 22168 / CBS 111 / JCM 3599 / NBRC 0793 / NRRL Y-1031 F-60-10)</name>
    <name type="common">Yeast</name>
    <name type="synonym">Pichia ciferrii</name>
    <dbReference type="NCBI Taxonomy" id="1206466"/>
    <lineage>
        <taxon>Eukaryota</taxon>
        <taxon>Fungi</taxon>
        <taxon>Dikarya</taxon>
        <taxon>Ascomycota</taxon>
        <taxon>Saccharomycotina</taxon>
        <taxon>Saccharomycetes</taxon>
        <taxon>Phaffomycetales</taxon>
        <taxon>Wickerhamomycetaceae</taxon>
        <taxon>Wickerhamomyces</taxon>
    </lineage>
</organism>
<evidence type="ECO:0000259" key="5">
    <source>
        <dbReference type="Pfam" id="PF02892"/>
    </source>
</evidence>
<accession>K0KF93</accession>
<gene>
    <name evidence="6" type="ORF">BN7_3329</name>
</gene>
<comment type="caution">
    <text evidence="6">The sequence shown here is derived from an EMBL/GenBank/DDBJ whole genome shotgun (WGS) entry which is preliminary data.</text>
</comment>
<feature type="compositionally biased region" description="Acidic residues" evidence="4">
    <location>
        <begin position="16"/>
        <end position="26"/>
    </location>
</feature>
<keyword evidence="7" id="KW-1185">Reference proteome</keyword>
<reference evidence="6 7" key="1">
    <citation type="journal article" date="2012" name="Eukaryot. Cell">
        <title>Draft genome sequence of Wickerhamomyces ciferrii NRRL Y-1031 F-60-10.</title>
        <authorList>
            <person name="Schneider J."/>
            <person name="Andrea H."/>
            <person name="Blom J."/>
            <person name="Jaenicke S."/>
            <person name="Ruckert C."/>
            <person name="Schorsch C."/>
            <person name="Szczepanowski R."/>
            <person name="Farwick M."/>
            <person name="Goesmann A."/>
            <person name="Puhler A."/>
            <person name="Schaffer S."/>
            <person name="Tauch A."/>
            <person name="Kohler T."/>
            <person name="Brinkrolf K."/>
        </authorList>
    </citation>
    <scope>NUCLEOTIDE SEQUENCE [LARGE SCALE GENOMIC DNA]</scope>
    <source>
        <strain evidence="7">ATCC 14091 / BCRC 22168 / CBS 111 / JCM 3599 / NBRC 0793 / NRRL Y-1031 F-60-10</strain>
    </source>
</reference>
<feature type="domain" description="BED-type" evidence="5">
    <location>
        <begin position="48"/>
        <end position="96"/>
    </location>
</feature>
<dbReference type="Proteomes" id="UP000009328">
    <property type="component" value="Unassembled WGS sequence"/>
</dbReference>
<dbReference type="Pfam" id="PF02892">
    <property type="entry name" value="zf-BED"/>
    <property type="match status" value="1"/>
</dbReference>
<evidence type="ECO:0000256" key="4">
    <source>
        <dbReference type="SAM" id="MobiDB-lite"/>
    </source>
</evidence>
<protein>
    <recommendedName>
        <fullName evidence="5">BED-type domain-containing protein</fullName>
    </recommendedName>
</protein>
<keyword evidence="1" id="KW-0479">Metal-binding</keyword>